<organism evidence="3 4">
    <name type="scientific">Trichocoleus desertorum GB2-A4</name>
    <dbReference type="NCBI Taxonomy" id="2933944"/>
    <lineage>
        <taxon>Bacteria</taxon>
        <taxon>Bacillati</taxon>
        <taxon>Cyanobacteriota</taxon>
        <taxon>Cyanophyceae</taxon>
        <taxon>Leptolyngbyales</taxon>
        <taxon>Trichocoleusaceae</taxon>
        <taxon>Trichocoleus</taxon>
    </lineage>
</organism>
<evidence type="ECO:0000313" key="4">
    <source>
        <dbReference type="Proteomes" id="UP001464891"/>
    </source>
</evidence>
<reference evidence="3 4" key="1">
    <citation type="submission" date="2022-04" db="EMBL/GenBank/DDBJ databases">
        <title>Positive selection, recombination, and allopatry shape intraspecific diversity of widespread and dominant cyanobacteria.</title>
        <authorList>
            <person name="Wei J."/>
            <person name="Shu W."/>
            <person name="Hu C."/>
        </authorList>
    </citation>
    <scope>NUCLEOTIDE SEQUENCE [LARGE SCALE GENOMIC DNA]</scope>
    <source>
        <strain evidence="3 4">GB2-A4</strain>
    </source>
</reference>
<dbReference type="RefSeq" id="WP_242016912.1">
    <property type="nucleotide sequence ID" value="NZ_JAMPKM010000005.1"/>
</dbReference>
<feature type="transmembrane region" description="Helical" evidence="2">
    <location>
        <begin position="66"/>
        <end position="84"/>
    </location>
</feature>
<protein>
    <submittedName>
        <fullName evidence="3">Acyl transferase</fullName>
    </submittedName>
</protein>
<comment type="caution">
    <text evidence="3">The sequence shown here is derived from an EMBL/GenBank/DDBJ whole genome shotgun (WGS) entry which is preliminary data.</text>
</comment>
<dbReference type="SUPFAM" id="SSF51161">
    <property type="entry name" value="Trimeric LpxA-like enzymes"/>
    <property type="match status" value="1"/>
</dbReference>
<sequence length="255" mass="29040">METHQTEINLTPQPRSLPGKGEQIVNQMKVERQGMTWLSAILACFPVLVMLLAGGSFLAICISPSVWTVLLVLFSLYGMPLLIYRIHNHFYPQLEGISYLQGKEYSPWWGSHQIQAVYIAFPALETVLRLIPGAFSFWLRLWGSKIGKGVYWTPHLEIADRGLLEIGDRVIFGHQVGLYPHIIKPRKQDLMLYVKQIKIRDGVFLGAWNHLGPGVVVQAETYIPVFTHVYPNQMIDQSKVQTLLAKQQHQPSKLE</sequence>
<accession>A0ABV0J741</accession>
<gene>
    <name evidence="3" type="ORF">NC998_10870</name>
</gene>
<keyword evidence="4" id="KW-1185">Reference proteome</keyword>
<evidence type="ECO:0000256" key="1">
    <source>
        <dbReference type="SAM" id="MobiDB-lite"/>
    </source>
</evidence>
<keyword evidence="3" id="KW-0808">Transferase</keyword>
<dbReference type="Gene3D" id="2.160.10.10">
    <property type="entry name" value="Hexapeptide repeat proteins"/>
    <property type="match status" value="1"/>
</dbReference>
<dbReference type="Proteomes" id="UP001464891">
    <property type="component" value="Unassembled WGS sequence"/>
</dbReference>
<keyword evidence="2" id="KW-1133">Transmembrane helix</keyword>
<dbReference type="GO" id="GO:0016740">
    <property type="term" value="F:transferase activity"/>
    <property type="evidence" value="ECO:0007669"/>
    <property type="project" value="UniProtKB-KW"/>
</dbReference>
<feature type="compositionally biased region" description="Polar residues" evidence="1">
    <location>
        <begin position="1"/>
        <end position="14"/>
    </location>
</feature>
<feature type="region of interest" description="Disordered" evidence="1">
    <location>
        <begin position="1"/>
        <end position="20"/>
    </location>
</feature>
<evidence type="ECO:0000256" key="2">
    <source>
        <dbReference type="SAM" id="Phobius"/>
    </source>
</evidence>
<feature type="transmembrane region" description="Helical" evidence="2">
    <location>
        <begin position="37"/>
        <end position="60"/>
    </location>
</feature>
<keyword evidence="2" id="KW-0812">Transmembrane</keyword>
<dbReference type="EMBL" id="JAMPKM010000005">
    <property type="protein sequence ID" value="MEP0817599.1"/>
    <property type="molecule type" value="Genomic_DNA"/>
</dbReference>
<keyword evidence="2" id="KW-0472">Membrane</keyword>
<dbReference type="InterPro" id="IPR011004">
    <property type="entry name" value="Trimer_LpxA-like_sf"/>
</dbReference>
<evidence type="ECO:0000313" key="3">
    <source>
        <dbReference type="EMBL" id="MEP0817599.1"/>
    </source>
</evidence>
<proteinExistence type="predicted"/>
<name>A0ABV0J741_9CYAN</name>